<comment type="caution">
    <text evidence="2">The sequence shown here is derived from an EMBL/GenBank/DDBJ whole genome shotgun (WGS) entry which is preliminary data.</text>
</comment>
<proteinExistence type="predicted"/>
<reference evidence="2" key="1">
    <citation type="submission" date="2020-10" db="EMBL/GenBank/DDBJ databases">
        <authorList>
            <person name="Han B."/>
            <person name="Lu T."/>
            <person name="Zhao Q."/>
            <person name="Huang X."/>
            <person name="Zhao Y."/>
        </authorList>
    </citation>
    <scope>NUCLEOTIDE SEQUENCE</scope>
</reference>
<feature type="compositionally biased region" description="Basic and acidic residues" evidence="1">
    <location>
        <begin position="118"/>
        <end position="128"/>
    </location>
</feature>
<dbReference type="Pfam" id="PF06219">
    <property type="entry name" value="DUF1005"/>
    <property type="match status" value="1"/>
</dbReference>
<sequence>MPRWPTQRLLATGACAHGQLTTGGLRAPISCAGWATPPGSVSASTTCLQPPPVHRPRRDLEAGSPPTERQGNALLRPRQNHLTDGVGAAWRRWWRHGGGGGEGEEDGVGARKLPGEPLGRKEGVEPRGGRRWRRRCHGKVGSAGGGNVGFGGRHRRCGREWRCDRSSKRAMDPCPFVRVLVGNLALRMPVAPPAAGAGAGVHPSTSPCYCKIRLGKMPVQTVPAPLVVSDGGEQTPASGALAAAFHLSKADLAWFNGKPSLFSSRGEASLKVSVYAGRKGSTCGVSSGRLLGKATIPLDLKGAEAKPAVLHSGWISIGKRAGKGRLAAATVLSLTVRAEPDPRFVFEFDGEPECSPPVLQVGSTMKQPMFTCKFGCRSNSDLRRPGMQPERDAGASAKERKGWSVTVHDLKGSPVAMASMITPFVPSPGTDRVSRSNPGAWLILRPAGDGAWEPWARLECWRERGGAGASDSLGYHFDLLVPGADHAVALADSSIPSSKGGKFAIDLTAAQPLSRGGTPGCSPRGSGDLSNWPLGNYRGFVMSAAVQGEGRCSKPTVEVGVAHIGCAEDAAAFVALAAAVDLSMDACRLFSNRLRKELSHLRADLLR</sequence>
<feature type="region of interest" description="Disordered" evidence="1">
    <location>
        <begin position="97"/>
        <end position="144"/>
    </location>
</feature>
<dbReference type="AlphaFoldDB" id="A0A811MQQ0"/>
<dbReference type="PANTHER" id="PTHR31317:SF6">
    <property type="entry name" value="EXPRESSED PROTEIN"/>
    <property type="match status" value="1"/>
</dbReference>
<evidence type="ECO:0000313" key="3">
    <source>
        <dbReference type="Proteomes" id="UP000604825"/>
    </source>
</evidence>
<dbReference type="EMBL" id="CAJGYO010000001">
    <property type="protein sequence ID" value="CAD6207844.1"/>
    <property type="molecule type" value="Genomic_DNA"/>
</dbReference>
<name>A0A811MQQ0_9POAL</name>
<evidence type="ECO:0000256" key="1">
    <source>
        <dbReference type="SAM" id="MobiDB-lite"/>
    </source>
</evidence>
<feature type="region of interest" description="Disordered" evidence="1">
    <location>
        <begin position="40"/>
        <end position="78"/>
    </location>
</feature>
<keyword evidence="3" id="KW-1185">Reference proteome</keyword>
<evidence type="ECO:0008006" key="4">
    <source>
        <dbReference type="Google" id="ProtNLM"/>
    </source>
</evidence>
<protein>
    <recommendedName>
        <fullName evidence="4">Formin-like protein 18</fullName>
    </recommendedName>
</protein>
<accession>A0A811MQQ0</accession>
<organism evidence="2 3">
    <name type="scientific">Miscanthus lutarioriparius</name>
    <dbReference type="NCBI Taxonomy" id="422564"/>
    <lineage>
        <taxon>Eukaryota</taxon>
        <taxon>Viridiplantae</taxon>
        <taxon>Streptophyta</taxon>
        <taxon>Embryophyta</taxon>
        <taxon>Tracheophyta</taxon>
        <taxon>Spermatophyta</taxon>
        <taxon>Magnoliopsida</taxon>
        <taxon>Liliopsida</taxon>
        <taxon>Poales</taxon>
        <taxon>Poaceae</taxon>
        <taxon>PACMAD clade</taxon>
        <taxon>Panicoideae</taxon>
        <taxon>Andropogonodae</taxon>
        <taxon>Andropogoneae</taxon>
        <taxon>Saccharinae</taxon>
        <taxon>Miscanthus</taxon>
    </lineage>
</organism>
<dbReference type="PANTHER" id="PTHR31317">
    <property type="entry name" value="OS08G0163500 PROTEIN"/>
    <property type="match status" value="1"/>
</dbReference>
<dbReference type="InterPro" id="IPR010410">
    <property type="entry name" value="DUF1005"/>
</dbReference>
<dbReference type="OrthoDB" id="748166at2759"/>
<feature type="compositionally biased region" description="Basic residues" evidence="1">
    <location>
        <begin position="129"/>
        <end position="138"/>
    </location>
</feature>
<evidence type="ECO:0000313" key="2">
    <source>
        <dbReference type="EMBL" id="CAD6207844.1"/>
    </source>
</evidence>
<dbReference type="Proteomes" id="UP000604825">
    <property type="component" value="Unassembled WGS sequence"/>
</dbReference>
<gene>
    <name evidence="2" type="ORF">NCGR_LOCUS5340</name>
</gene>